<comment type="caution">
    <text evidence="6">The sequence shown here is derived from an EMBL/GenBank/DDBJ whole genome shotgun (WGS) entry which is preliminary data.</text>
</comment>
<dbReference type="PANTHER" id="PTHR30629">
    <property type="entry name" value="PROPHAGE INTEGRASE"/>
    <property type="match status" value="1"/>
</dbReference>
<feature type="domain" description="Tyr recombinase" evidence="5">
    <location>
        <begin position="182"/>
        <end position="388"/>
    </location>
</feature>
<dbReference type="InterPro" id="IPR050808">
    <property type="entry name" value="Phage_Integrase"/>
</dbReference>
<dbReference type="Pfam" id="PF00589">
    <property type="entry name" value="Phage_integrase"/>
    <property type="match status" value="1"/>
</dbReference>
<dbReference type="PANTHER" id="PTHR30629:SF2">
    <property type="entry name" value="PROPHAGE INTEGRASE INTS-RELATED"/>
    <property type="match status" value="1"/>
</dbReference>
<gene>
    <name evidence="6" type="ORF">GCM10022223_47200</name>
</gene>
<evidence type="ECO:0000313" key="7">
    <source>
        <dbReference type="Proteomes" id="UP001501074"/>
    </source>
</evidence>
<accession>A0ABP7A4G9</accession>
<dbReference type="SUPFAM" id="SSF56349">
    <property type="entry name" value="DNA breaking-rejoining enzymes"/>
    <property type="match status" value="1"/>
</dbReference>
<evidence type="ECO:0000256" key="2">
    <source>
        <dbReference type="ARBA" id="ARBA00022908"/>
    </source>
</evidence>
<dbReference type="PROSITE" id="PS51898">
    <property type="entry name" value="TYR_RECOMBINASE"/>
    <property type="match status" value="1"/>
</dbReference>
<protein>
    <submittedName>
        <fullName evidence="6">Site-specific integrase</fullName>
    </submittedName>
</protein>
<keyword evidence="4" id="KW-0233">DNA recombination</keyword>
<name>A0ABP7A4G9_9ACTN</name>
<sequence length="396" mass="44396">MPREPLPLGSYGTIRVRPVGDGFLARTLFRDFDGVVRQVRRQAKTKTAAQNALKKALAERQTPFKGARLTRDSPFSAAAEVWMEGLIKKEIEEERSSETLRVYGSVYKNHVAPALDAVRLREVTTPLVDQILSAIKAKSVGNAKLSKTVIASVMKVAIRHGAIENNPVRETDRIETKRKKKRKPKTLNAQQREVWLSALDASPRARDWDLPDLTRLMLATGVRIGEVLAIGWDEVDLDAATVNVTWHIVRKTGAGLQRRPSTKSGESGERLLPLPLWAVEILHRRRALIKDGVQPVFPDSLGGWRDPSNVQRVWREVRADLPEAASEVLNVDDLVTHLLRKTVASHLDDAKVQRRKISDQLGHARLSMTEDYYIARGLTDRETADALEDLFDDQDG</sequence>
<dbReference type="RefSeq" id="WP_231487794.1">
    <property type="nucleotide sequence ID" value="NZ_BAAAZO010000009.1"/>
</dbReference>
<dbReference type="InterPro" id="IPR013762">
    <property type="entry name" value="Integrase-like_cat_sf"/>
</dbReference>
<evidence type="ECO:0000256" key="3">
    <source>
        <dbReference type="ARBA" id="ARBA00023125"/>
    </source>
</evidence>
<dbReference type="InterPro" id="IPR010998">
    <property type="entry name" value="Integrase_recombinase_N"/>
</dbReference>
<evidence type="ECO:0000256" key="4">
    <source>
        <dbReference type="ARBA" id="ARBA00023172"/>
    </source>
</evidence>
<dbReference type="CDD" id="cd01189">
    <property type="entry name" value="INT_ICEBs1_C_like"/>
    <property type="match status" value="1"/>
</dbReference>
<dbReference type="Gene3D" id="1.10.443.10">
    <property type="entry name" value="Intergrase catalytic core"/>
    <property type="match status" value="1"/>
</dbReference>
<evidence type="ECO:0000259" key="5">
    <source>
        <dbReference type="PROSITE" id="PS51898"/>
    </source>
</evidence>
<dbReference type="InterPro" id="IPR011010">
    <property type="entry name" value="DNA_brk_join_enz"/>
</dbReference>
<evidence type="ECO:0000313" key="6">
    <source>
        <dbReference type="EMBL" id="GAA3624679.1"/>
    </source>
</evidence>
<evidence type="ECO:0000256" key="1">
    <source>
        <dbReference type="ARBA" id="ARBA00008857"/>
    </source>
</evidence>
<organism evidence="6 7">
    <name type="scientific">Kineosporia mesophila</name>
    <dbReference type="NCBI Taxonomy" id="566012"/>
    <lineage>
        <taxon>Bacteria</taxon>
        <taxon>Bacillati</taxon>
        <taxon>Actinomycetota</taxon>
        <taxon>Actinomycetes</taxon>
        <taxon>Kineosporiales</taxon>
        <taxon>Kineosporiaceae</taxon>
        <taxon>Kineosporia</taxon>
    </lineage>
</organism>
<reference evidence="7" key="1">
    <citation type="journal article" date="2019" name="Int. J. Syst. Evol. Microbiol.">
        <title>The Global Catalogue of Microorganisms (GCM) 10K type strain sequencing project: providing services to taxonomists for standard genome sequencing and annotation.</title>
        <authorList>
            <consortium name="The Broad Institute Genomics Platform"/>
            <consortium name="The Broad Institute Genome Sequencing Center for Infectious Disease"/>
            <person name="Wu L."/>
            <person name="Ma J."/>
        </authorList>
    </citation>
    <scope>NUCLEOTIDE SEQUENCE [LARGE SCALE GENOMIC DNA]</scope>
    <source>
        <strain evidence="7">JCM 16902</strain>
    </source>
</reference>
<dbReference type="Gene3D" id="1.10.150.130">
    <property type="match status" value="1"/>
</dbReference>
<proteinExistence type="inferred from homology"/>
<dbReference type="Proteomes" id="UP001501074">
    <property type="component" value="Unassembled WGS sequence"/>
</dbReference>
<keyword evidence="2" id="KW-0229">DNA integration</keyword>
<keyword evidence="3" id="KW-0238">DNA-binding</keyword>
<keyword evidence="7" id="KW-1185">Reference proteome</keyword>
<dbReference type="InterPro" id="IPR053876">
    <property type="entry name" value="Phage_int_M"/>
</dbReference>
<dbReference type="Pfam" id="PF22022">
    <property type="entry name" value="Phage_int_M"/>
    <property type="match status" value="1"/>
</dbReference>
<dbReference type="EMBL" id="BAAAZO010000009">
    <property type="protein sequence ID" value="GAA3624679.1"/>
    <property type="molecule type" value="Genomic_DNA"/>
</dbReference>
<dbReference type="InterPro" id="IPR002104">
    <property type="entry name" value="Integrase_catalytic"/>
</dbReference>
<comment type="similarity">
    <text evidence="1">Belongs to the 'phage' integrase family.</text>
</comment>